<dbReference type="CDD" id="cd00201">
    <property type="entry name" value="WW"/>
    <property type="match status" value="1"/>
</dbReference>
<evidence type="ECO:0008006" key="7">
    <source>
        <dbReference type="Google" id="ProtNLM"/>
    </source>
</evidence>
<dbReference type="InterPro" id="IPR000504">
    <property type="entry name" value="RRM_dom"/>
</dbReference>
<dbReference type="SMART" id="SM00456">
    <property type="entry name" value="WW"/>
    <property type="match status" value="2"/>
</dbReference>
<dbReference type="PROSITE" id="PS01159">
    <property type="entry name" value="WW_DOMAIN_1"/>
    <property type="match status" value="1"/>
</dbReference>
<dbReference type="Gene3D" id="2.20.70.10">
    <property type="match status" value="2"/>
</dbReference>
<protein>
    <recommendedName>
        <fullName evidence="7">Polyglutamine tract-binding protein 1</fullName>
    </recommendedName>
</protein>
<dbReference type="PROSITE" id="PS50020">
    <property type="entry name" value="WW_DOMAIN_2"/>
    <property type="match status" value="2"/>
</dbReference>
<organism evidence="5 6">
    <name type="scientific">Prymnesium parvum</name>
    <name type="common">Toxic golden alga</name>
    <dbReference type="NCBI Taxonomy" id="97485"/>
    <lineage>
        <taxon>Eukaryota</taxon>
        <taxon>Haptista</taxon>
        <taxon>Haptophyta</taxon>
        <taxon>Prymnesiophyceae</taxon>
        <taxon>Prymnesiales</taxon>
        <taxon>Prymnesiaceae</taxon>
        <taxon>Prymnesium</taxon>
    </lineage>
</organism>
<name>A0AB34IPM1_PRYPA</name>
<feature type="compositionally biased region" description="Pro residues" evidence="2">
    <location>
        <begin position="204"/>
        <end position="220"/>
    </location>
</feature>
<evidence type="ECO:0000256" key="2">
    <source>
        <dbReference type="SAM" id="MobiDB-lite"/>
    </source>
</evidence>
<dbReference type="InterPro" id="IPR001202">
    <property type="entry name" value="WW_dom"/>
</dbReference>
<sequence>MVQKKASCFSQGDKTSAVVQQFASGFVAASRETEEQKEAARAARAKVSLLAVDDDDAQVQIYNAYSRNSNTSAEGGSSRKGLGCGAEGGGASGASWRARAPMTFVAAGGAPAATPAAGAAAIYAPRPAAPALPPAAAPSLSDTPPPASASTSTATPTSTATATATAATPSFSAALPPGWVVLFDAASGWPYYSHAPSGRVQWEAPPPAAYQPPPHPPTPAAHPALPEGWQAALDPSSGYTYYCNASLGLTQWQPPALAPPASAPPPRAAGSAQWASASTAEASVQVHGIPPDLDDVALRELFGSCGQVVSVQLDRGNYSAGSHPKSAVVRFDVPASADLAVKQVHGTRMRSHQLTVKKLTDTAAYSARPY</sequence>
<feature type="domain" description="WW" evidence="3">
    <location>
        <begin position="173"/>
        <end position="207"/>
    </location>
</feature>
<dbReference type="Pfam" id="PF00397">
    <property type="entry name" value="WW"/>
    <property type="match status" value="2"/>
</dbReference>
<feature type="region of interest" description="Disordered" evidence="2">
    <location>
        <begin position="256"/>
        <end position="276"/>
    </location>
</feature>
<reference evidence="5 6" key="1">
    <citation type="journal article" date="2024" name="Science">
        <title>Giant polyketide synthase enzymes in the biosynthesis of giant marine polyether toxins.</title>
        <authorList>
            <person name="Fallon T.R."/>
            <person name="Shende V.V."/>
            <person name="Wierzbicki I.H."/>
            <person name="Pendleton A.L."/>
            <person name="Watervoot N.F."/>
            <person name="Auber R.P."/>
            <person name="Gonzalez D.J."/>
            <person name="Wisecaver J.H."/>
            <person name="Moore B.S."/>
        </authorList>
    </citation>
    <scope>NUCLEOTIDE SEQUENCE [LARGE SCALE GENOMIC DNA]</scope>
    <source>
        <strain evidence="5 6">12B1</strain>
    </source>
</reference>
<dbReference type="Pfam" id="PF00076">
    <property type="entry name" value="RRM_1"/>
    <property type="match status" value="1"/>
</dbReference>
<feature type="domain" description="RRM" evidence="4">
    <location>
        <begin position="282"/>
        <end position="361"/>
    </location>
</feature>
<feature type="compositionally biased region" description="Gly residues" evidence="2">
    <location>
        <begin position="82"/>
        <end position="92"/>
    </location>
</feature>
<dbReference type="PROSITE" id="PS50102">
    <property type="entry name" value="RRM"/>
    <property type="match status" value="1"/>
</dbReference>
<dbReference type="SMART" id="SM00360">
    <property type="entry name" value="RRM"/>
    <property type="match status" value="1"/>
</dbReference>
<feature type="region of interest" description="Disordered" evidence="2">
    <location>
        <begin position="132"/>
        <end position="161"/>
    </location>
</feature>
<dbReference type="CDD" id="cd00590">
    <property type="entry name" value="RRM_SF"/>
    <property type="match status" value="1"/>
</dbReference>
<proteinExistence type="predicted"/>
<dbReference type="InterPro" id="IPR036020">
    <property type="entry name" value="WW_dom_sf"/>
</dbReference>
<evidence type="ECO:0000313" key="5">
    <source>
        <dbReference type="EMBL" id="KAL1503955.1"/>
    </source>
</evidence>
<dbReference type="SUPFAM" id="SSF54928">
    <property type="entry name" value="RNA-binding domain, RBD"/>
    <property type="match status" value="1"/>
</dbReference>
<feature type="compositionally biased region" description="Low complexity" evidence="2">
    <location>
        <begin position="137"/>
        <end position="161"/>
    </location>
</feature>
<dbReference type="GO" id="GO:0003723">
    <property type="term" value="F:RNA binding"/>
    <property type="evidence" value="ECO:0007669"/>
    <property type="project" value="UniProtKB-UniRule"/>
</dbReference>
<feature type="domain" description="WW" evidence="3">
    <location>
        <begin position="223"/>
        <end position="257"/>
    </location>
</feature>
<dbReference type="EMBL" id="JBGBPQ010000020">
    <property type="protein sequence ID" value="KAL1503955.1"/>
    <property type="molecule type" value="Genomic_DNA"/>
</dbReference>
<feature type="region of interest" description="Disordered" evidence="2">
    <location>
        <begin position="203"/>
        <end position="224"/>
    </location>
</feature>
<evidence type="ECO:0000259" key="3">
    <source>
        <dbReference type="PROSITE" id="PS50020"/>
    </source>
</evidence>
<gene>
    <name evidence="5" type="ORF">AB1Y20_010373</name>
</gene>
<dbReference type="Proteomes" id="UP001515480">
    <property type="component" value="Unassembled WGS sequence"/>
</dbReference>
<dbReference type="InterPro" id="IPR035979">
    <property type="entry name" value="RBD_domain_sf"/>
</dbReference>
<accession>A0AB34IPM1</accession>
<dbReference type="Gene3D" id="3.30.70.330">
    <property type="match status" value="1"/>
</dbReference>
<keyword evidence="6" id="KW-1185">Reference proteome</keyword>
<evidence type="ECO:0000256" key="1">
    <source>
        <dbReference type="PROSITE-ProRule" id="PRU00176"/>
    </source>
</evidence>
<dbReference type="SUPFAM" id="SSF51045">
    <property type="entry name" value="WW domain"/>
    <property type="match status" value="2"/>
</dbReference>
<evidence type="ECO:0000259" key="4">
    <source>
        <dbReference type="PROSITE" id="PS50102"/>
    </source>
</evidence>
<feature type="region of interest" description="Disordered" evidence="2">
    <location>
        <begin position="68"/>
        <end position="92"/>
    </location>
</feature>
<evidence type="ECO:0000313" key="6">
    <source>
        <dbReference type="Proteomes" id="UP001515480"/>
    </source>
</evidence>
<dbReference type="InterPro" id="IPR012677">
    <property type="entry name" value="Nucleotide-bd_a/b_plait_sf"/>
</dbReference>
<keyword evidence="1" id="KW-0694">RNA-binding</keyword>
<comment type="caution">
    <text evidence="5">The sequence shown here is derived from an EMBL/GenBank/DDBJ whole genome shotgun (WGS) entry which is preliminary data.</text>
</comment>
<feature type="compositionally biased region" description="Pro residues" evidence="2">
    <location>
        <begin position="256"/>
        <end position="267"/>
    </location>
</feature>
<dbReference type="AlphaFoldDB" id="A0AB34IPM1"/>